<keyword evidence="10 15" id="KW-0472">Membrane</keyword>
<dbReference type="Pfam" id="PF16209">
    <property type="entry name" value="PhoLip_ATPase_N"/>
    <property type="match status" value="1"/>
</dbReference>
<dbReference type="Pfam" id="PF13246">
    <property type="entry name" value="Cation_ATPase"/>
    <property type="match status" value="1"/>
</dbReference>
<protein>
    <recommendedName>
        <fullName evidence="15">Phospholipid-transporting ATPase</fullName>
        <ecNumber evidence="15">7.6.2.1</ecNumber>
    </recommendedName>
</protein>
<dbReference type="GO" id="GO:0000287">
    <property type="term" value="F:magnesium ion binding"/>
    <property type="evidence" value="ECO:0007669"/>
    <property type="project" value="UniProtKB-UniRule"/>
</dbReference>
<reference evidence="19 20" key="2">
    <citation type="submission" date="2024-05" db="EMBL/GenBank/DDBJ databases">
        <authorList>
            <person name="Chen Y."/>
            <person name="Shah S."/>
            <person name="Dougan E. K."/>
            <person name="Thang M."/>
            <person name="Chan C."/>
        </authorList>
    </citation>
    <scope>NUCLEOTIDE SEQUENCE [LARGE SCALE GENOMIC DNA]</scope>
</reference>
<feature type="binding site" evidence="13">
    <location>
        <position position="422"/>
    </location>
    <ligand>
        <name>ATP</name>
        <dbReference type="ChEBI" id="CHEBI:30616"/>
    </ligand>
</feature>
<evidence type="ECO:0000256" key="8">
    <source>
        <dbReference type="ARBA" id="ARBA00022967"/>
    </source>
</evidence>
<reference evidence="18" key="1">
    <citation type="submission" date="2022-10" db="EMBL/GenBank/DDBJ databases">
        <authorList>
            <person name="Chen Y."/>
            <person name="Dougan E. K."/>
            <person name="Chan C."/>
            <person name="Rhodes N."/>
            <person name="Thang M."/>
        </authorList>
    </citation>
    <scope>NUCLEOTIDE SEQUENCE</scope>
</reference>
<feature type="binding site" evidence="13">
    <location>
        <position position="786"/>
    </location>
    <ligand>
        <name>ATP</name>
        <dbReference type="ChEBI" id="CHEBI:30616"/>
    </ligand>
</feature>
<comment type="similarity">
    <text evidence="2 15">Belongs to the cation transport ATPase (P-type) (TC 3.A.3) family. Type IV subfamily.</text>
</comment>
<feature type="binding site" evidence="13">
    <location>
        <position position="620"/>
    </location>
    <ligand>
        <name>ATP</name>
        <dbReference type="ChEBI" id="CHEBI:30616"/>
    </ligand>
</feature>
<feature type="binding site" evidence="14">
    <location>
        <position position="817"/>
    </location>
    <ligand>
        <name>Mg(2+)</name>
        <dbReference type="ChEBI" id="CHEBI:18420"/>
    </ligand>
</feature>
<feature type="binding site" evidence="13">
    <location>
        <position position="704"/>
    </location>
    <ligand>
        <name>ATP</name>
        <dbReference type="ChEBI" id="CHEBI:30616"/>
    </ligand>
</feature>
<keyword evidence="7 14" id="KW-0460">Magnesium</keyword>
<evidence type="ECO:0000256" key="12">
    <source>
        <dbReference type="PIRSR" id="PIRSR606539-1"/>
    </source>
</evidence>
<feature type="binding site" evidence="13">
    <location>
        <position position="705"/>
    </location>
    <ligand>
        <name>ATP</name>
        <dbReference type="ChEBI" id="CHEBI:30616"/>
    </ligand>
</feature>
<evidence type="ECO:0000256" key="15">
    <source>
        <dbReference type="RuleBase" id="RU362033"/>
    </source>
</evidence>
<dbReference type="InterPro" id="IPR044492">
    <property type="entry name" value="P_typ_ATPase_HD_dom"/>
</dbReference>
<dbReference type="InterPro" id="IPR023214">
    <property type="entry name" value="HAD_sf"/>
</dbReference>
<dbReference type="GO" id="GO:0005524">
    <property type="term" value="F:ATP binding"/>
    <property type="evidence" value="ECO:0007669"/>
    <property type="project" value="UniProtKB-UniRule"/>
</dbReference>
<evidence type="ECO:0000256" key="2">
    <source>
        <dbReference type="ARBA" id="ARBA00008109"/>
    </source>
</evidence>
<keyword evidence="6 13" id="KW-0067">ATP-binding</keyword>
<dbReference type="AlphaFoldDB" id="A0A9P1FUW0"/>
<evidence type="ECO:0000313" key="18">
    <source>
        <dbReference type="EMBL" id="CAI3987232.1"/>
    </source>
</evidence>
<evidence type="ECO:0000313" key="19">
    <source>
        <dbReference type="EMBL" id="CAL4774544.1"/>
    </source>
</evidence>
<evidence type="ECO:0000256" key="9">
    <source>
        <dbReference type="ARBA" id="ARBA00022989"/>
    </source>
</evidence>
<dbReference type="Gene3D" id="3.40.50.1000">
    <property type="entry name" value="HAD superfamily/HAD-like"/>
    <property type="match status" value="2"/>
</dbReference>
<feature type="transmembrane region" description="Helical" evidence="15">
    <location>
        <begin position="1052"/>
        <end position="1073"/>
    </location>
</feature>
<feature type="binding site" evidence="13">
    <location>
        <position position="703"/>
    </location>
    <ligand>
        <name>ATP</name>
        <dbReference type="ChEBI" id="CHEBI:30616"/>
    </ligand>
</feature>
<evidence type="ECO:0000256" key="6">
    <source>
        <dbReference type="ARBA" id="ARBA00022840"/>
    </source>
</evidence>
<dbReference type="PRINTS" id="PR00119">
    <property type="entry name" value="CATATPASE"/>
</dbReference>
<feature type="binding site" evidence="13">
    <location>
        <position position="510"/>
    </location>
    <ligand>
        <name>ATP</name>
        <dbReference type="ChEBI" id="CHEBI:30616"/>
    </ligand>
</feature>
<dbReference type="InterPro" id="IPR001757">
    <property type="entry name" value="P_typ_ATPase"/>
</dbReference>
<dbReference type="SFLD" id="SFLDG00002">
    <property type="entry name" value="C1.7:_P-type_atpase_like"/>
    <property type="match status" value="1"/>
</dbReference>
<dbReference type="SUPFAM" id="SSF81653">
    <property type="entry name" value="Calcium ATPase, transduction domain A"/>
    <property type="match status" value="1"/>
</dbReference>
<dbReference type="GO" id="GO:0005886">
    <property type="term" value="C:plasma membrane"/>
    <property type="evidence" value="ECO:0007669"/>
    <property type="project" value="TreeGrafter"/>
</dbReference>
<dbReference type="EMBL" id="CAMXCT020001147">
    <property type="protein sequence ID" value="CAL1140607.1"/>
    <property type="molecule type" value="Genomic_DNA"/>
</dbReference>
<dbReference type="Gene3D" id="2.70.150.10">
    <property type="entry name" value="Calcium-transporting ATPase, cytoplasmic transduction domain A"/>
    <property type="match status" value="1"/>
</dbReference>
<evidence type="ECO:0000259" key="17">
    <source>
        <dbReference type="Pfam" id="PF16212"/>
    </source>
</evidence>
<sequence length="1199" mass="132714">MAFVFGASQLKGDAQWRQDKAGQWPAKQRFHEVLTANVLGQNAMEEDARVVRLFSSERQRNHIQTNKYTWYNFLPKNLLEQFSQSGNLYFLMVAVGQLIPSISNTQGKPATLLPLSAVVSMQAVKDLFEDSARVQSDKVENNRTTIMVDSGLNETAIAWGDVSPGMVLKVMDGERIPADCLLLVSSRPDGHCCVETANLDGETNLKKKAAAMTSEEFHDAAWNCRRIGPGCSPSLLCEAPNGDLYSFKSSLCLAEEQSRGLGIGSLLLRGTSLQQTQWVYCMAVYVGKETRSFKNTRAARFKGSALDEILNKVVAMIFGAQIGICILISICSLFWQGLAGHRIWYLEGVPRYLNPFRQVGIWFLMLNSVVPISLMITTTVVKFAQGKMMEEDTGSFSKGRKAQVHTSQVIDSLGKVTHVFSDKTGTLTQNIMEYKGCSVGQIYGLEGLRDTVLHDAHVHMDATYLSKALKGLDGGKRETLTSFFMCHALCHTVEPASSSEAPYNASSPDELALVCAARALGLEFLRLAENQMQLGVSKVFTDLLGPFGYNGSGPFQAELLDVCEFDNVRKRMSVLLRMPSGEILLYVKGADSSILPHVLEQAAKEQCDSHLLTFARQGLRTLCLAERVLSEEEFQDWHSRFKKAKATITEDRADLIHDLSNEVETKRPVKLLGATAIDDKLQEEVPETIEQLRHAGVRVWVLTGDKVDTAISIAMSCKLLTEDMNNFIIDNTTEQRITDILQDALEAESPALTIEGSKLIDAMEDDESRSLLFHAGQRCRSVVCCRVSPKQKADVVDLVKLMDEKAVTLSIGDGANDVSMIVAAHVGVSLCGKEGAQAARSGDFALAEFRLLRRAVFGHGREAYRRNSMVCLYTFYKNQVDVLITILASASNAFSGANVVSPWLMQAYNILHCHLPIFVYGMFDRVAELDVLEMDPKGHSPYLFGLDIQFLWMATAVVQALIITVTWSETMDGVTGVHGPDLAQSSLLGNLCFASVVLCVNVTLVFRQYSWPWMIIACYASNIFCLVASMMVCVNGMSEILGPNWLRVSLTVIISLAMTTLVGEVMVSFMEVFDQESSEQPMAATVPAVETTQQPFVETARPSTVHWSRPSHGFAYSEECTFEREKGRLWHSKTDSMLFNKVYSEHSPALPRSTLATVAMSRFPGSRQWGESGDGIELSFVQRSRSLAVPHHTLNHRSW</sequence>
<feature type="binding site" evidence="14">
    <location>
        <position position="813"/>
    </location>
    <ligand>
        <name>Mg(2+)</name>
        <dbReference type="ChEBI" id="CHEBI:18420"/>
    </ligand>
</feature>
<dbReference type="Gene3D" id="3.40.1110.10">
    <property type="entry name" value="Calcium-transporting ATPase, cytoplasmic domain N"/>
    <property type="match status" value="2"/>
</dbReference>
<feature type="domain" description="P-type ATPase N-terminal" evidence="16">
    <location>
        <begin position="60"/>
        <end position="106"/>
    </location>
</feature>
<gene>
    <name evidence="18" type="ORF">C1SCF055_LOCUS14523</name>
</gene>
<feature type="binding site" evidence="13">
    <location>
        <position position="565"/>
    </location>
    <ligand>
        <name>ATP</name>
        <dbReference type="ChEBI" id="CHEBI:30616"/>
    </ligand>
</feature>
<dbReference type="InterPro" id="IPR036412">
    <property type="entry name" value="HAD-like_sf"/>
</dbReference>
<dbReference type="SFLD" id="SFLDF00027">
    <property type="entry name" value="p-type_atpase"/>
    <property type="match status" value="1"/>
</dbReference>
<keyword evidence="3 15" id="KW-0812">Transmembrane</keyword>
<dbReference type="Gene3D" id="1.20.1110.10">
    <property type="entry name" value="Calcium-transporting ATPase, transmembrane domain"/>
    <property type="match status" value="1"/>
</dbReference>
<dbReference type="SUPFAM" id="SSF56784">
    <property type="entry name" value="HAD-like"/>
    <property type="match status" value="1"/>
</dbReference>
<dbReference type="EMBL" id="CAMXCT010001147">
    <property type="protein sequence ID" value="CAI3987232.1"/>
    <property type="molecule type" value="Genomic_DNA"/>
</dbReference>
<dbReference type="SUPFAM" id="SSF81660">
    <property type="entry name" value="Metal cation-transporting ATPase, ATP-binding domain N"/>
    <property type="match status" value="1"/>
</dbReference>
<dbReference type="InterPro" id="IPR008250">
    <property type="entry name" value="ATPase_P-typ_transduc_dom_A_sf"/>
</dbReference>
<dbReference type="PANTHER" id="PTHR24092:SF150">
    <property type="entry name" value="PHOSPHOLIPID-TRANSPORTING ATPASE"/>
    <property type="match status" value="1"/>
</dbReference>
<evidence type="ECO:0000256" key="7">
    <source>
        <dbReference type="ARBA" id="ARBA00022842"/>
    </source>
</evidence>
<dbReference type="FunFam" id="3.40.50.1000:FF:000014">
    <property type="entry name" value="Phospholipid-transporting ATPase"/>
    <property type="match status" value="1"/>
</dbReference>
<dbReference type="EC" id="7.6.2.1" evidence="15"/>
<dbReference type="SUPFAM" id="SSF81665">
    <property type="entry name" value="Calcium ATPase, transmembrane domain M"/>
    <property type="match status" value="1"/>
</dbReference>
<keyword evidence="5 13" id="KW-0547">Nucleotide-binding</keyword>
<evidence type="ECO:0000256" key="4">
    <source>
        <dbReference type="ARBA" id="ARBA00022723"/>
    </source>
</evidence>
<name>A0A9P1FUW0_9DINO</name>
<dbReference type="InterPro" id="IPR023299">
    <property type="entry name" value="ATPase_P-typ_cyto_dom_N"/>
</dbReference>
<dbReference type="InterPro" id="IPR018303">
    <property type="entry name" value="ATPase_P-typ_P_site"/>
</dbReference>
<dbReference type="EMBL" id="CAMXCT030001147">
    <property type="protein sequence ID" value="CAL4774544.1"/>
    <property type="molecule type" value="Genomic_DNA"/>
</dbReference>
<dbReference type="NCBIfam" id="TIGR01494">
    <property type="entry name" value="ATPase_P-type"/>
    <property type="match status" value="1"/>
</dbReference>
<evidence type="ECO:0000259" key="16">
    <source>
        <dbReference type="Pfam" id="PF16209"/>
    </source>
</evidence>
<feature type="transmembrane region" description="Helical" evidence="15">
    <location>
        <begin position="942"/>
        <end position="967"/>
    </location>
</feature>
<dbReference type="InterPro" id="IPR032631">
    <property type="entry name" value="P-type_ATPase_N"/>
</dbReference>
<evidence type="ECO:0000313" key="20">
    <source>
        <dbReference type="Proteomes" id="UP001152797"/>
    </source>
</evidence>
<dbReference type="PROSITE" id="PS00154">
    <property type="entry name" value="ATPASE_E1_E2"/>
    <property type="match status" value="1"/>
</dbReference>
<keyword evidence="20" id="KW-1185">Reference proteome</keyword>
<comment type="catalytic activity">
    <reaction evidence="11 15">
        <text>ATP + H2O + phospholipidSide 1 = ADP + phosphate + phospholipidSide 2.</text>
        <dbReference type="EC" id="7.6.2.1"/>
    </reaction>
</comment>
<feature type="transmembrane region" description="Helical" evidence="15">
    <location>
        <begin position="1013"/>
        <end position="1032"/>
    </location>
</feature>
<proteinExistence type="inferred from homology"/>
<evidence type="ECO:0000256" key="11">
    <source>
        <dbReference type="ARBA" id="ARBA00034036"/>
    </source>
</evidence>
<dbReference type="Proteomes" id="UP001152797">
    <property type="component" value="Unassembled WGS sequence"/>
</dbReference>
<evidence type="ECO:0000256" key="10">
    <source>
        <dbReference type="ARBA" id="ARBA00023136"/>
    </source>
</evidence>
<comment type="subcellular location">
    <subcellularLocation>
        <location evidence="1 15">Membrane</location>
        <topology evidence="1 15">Multi-pass membrane protein</topology>
    </subcellularLocation>
</comment>
<comment type="cofactor">
    <cofactor evidence="14">
        <name>Mg(2+)</name>
        <dbReference type="ChEBI" id="CHEBI:18420"/>
    </cofactor>
</comment>
<comment type="caution">
    <text evidence="18">The sequence shown here is derived from an EMBL/GenBank/DDBJ whole genome shotgun (WGS) entry which is preliminary data.</text>
</comment>
<evidence type="ECO:0000256" key="13">
    <source>
        <dbReference type="PIRSR" id="PIRSR606539-2"/>
    </source>
</evidence>
<feature type="transmembrane region" description="Helical" evidence="15">
    <location>
        <begin position="987"/>
        <end position="1006"/>
    </location>
</feature>
<dbReference type="GO" id="GO:0045332">
    <property type="term" value="P:phospholipid translocation"/>
    <property type="evidence" value="ECO:0007669"/>
    <property type="project" value="TreeGrafter"/>
</dbReference>
<organism evidence="18">
    <name type="scientific">Cladocopium goreaui</name>
    <dbReference type="NCBI Taxonomy" id="2562237"/>
    <lineage>
        <taxon>Eukaryota</taxon>
        <taxon>Sar</taxon>
        <taxon>Alveolata</taxon>
        <taxon>Dinophyceae</taxon>
        <taxon>Suessiales</taxon>
        <taxon>Symbiodiniaceae</taxon>
        <taxon>Cladocopium</taxon>
    </lineage>
</organism>
<feature type="binding site" evidence="13">
    <location>
        <position position="817"/>
    </location>
    <ligand>
        <name>ATP</name>
        <dbReference type="ChEBI" id="CHEBI:30616"/>
    </ligand>
</feature>
<keyword evidence="9 15" id="KW-1133">Transmembrane helix</keyword>
<keyword evidence="8 15" id="KW-1278">Translocase</keyword>
<evidence type="ECO:0000256" key="5">
    <source>
        <dbReference type="ARBA" id="ARBA00022741"/>
    </source>
</evidence>
<dbReference type="NCBIfam" id="TIGR01652">
    <property type="entry name" value="ATPase-Plipid"/>
    <property type="match status" value="1"/>
</dbReference>
<dbReference type="InterPro" id="IPR023298">
    <property type="entry name" value="ATPase_P-typ_TM_dom_sf"/>
</dbReference>
<feature type="active site" description="4-aspartylphosphate intermediate" evidence="12">
    <location>
        <position position="422"/>
    </location>
</feature>
<dbReference type="GO" id="GO:0140326">
    <property type="term" value="F:ATPase-coupled intramembrane lipid transporter activity"/>
    <property type="evidence" value="ECO:0007669"/>
    <property type="project" value="UniProtKB-EC"/>
</dbReference>
<dbReference type="GO" id="GO:0016887">
    <property type="term" value="F:ATP hydrolysis activity"/>
    <property type="evidence" value="ECO:0007669"/>
    <property type="project" value="InterPro"/>
</dbReference>
<feature type="binding site" evidence="14">
    <location>
        <position position="422"/>
    </location>
    <ligand>
        <name>Mg(2+)</name>
        <dbReference type="ChEBI" id="CHEBI:18420"/>
    </ligand>
</feature>
<feature type="binding site" evidence="13">
    <location>
        <position position="423"/>
    </location>
    <ligand>
        <name>ATP</name>
        <dbReference type="ChEBI" id="CHEBI:30616"/>
    </ligand>
</feature>
<dbReference type="InterPro" id="IPR006539">
    <property type="entry name" value="P-type_ATPase_IV"/>
</dbReference>
<keyword evidence="4 14" id="KW-0479">Metal-binding</keyword>
<dbReference type="Pfam" id="PF16212">
    <property type="entry name" value="PhoLip_ATPase_C"/>
    <property type="match status" value="1"/>
</dbReference>
<dbReference type="InterPro" id="IPR032630">
    <property type="entry name" value="P_typ_ATPase_c"/>
</dbReference>
<dbReference type="OrthoDB" id="377733at2759"/>
<feature type="binding site" evidence="13">
    <location>
        <position position="424"/>
    </location>
    <ligand>
        <name>ATP</name>
        <dbReference type="ChEBI" id="CHEBI:30616"/>
    </ligand>
</feature>
<dbReference type="SFLD" id="SFLDS00003">
    <property type="entry name" value="Haloacid_Dehalogenase"/>
    <property type="match status" value="1"/>
</dbReference>
<dbReference type="PANTHER" id="PTHR24092">
    <property type="entry name" value="PROBABLE PHOSPHOLIPID-TRANSPORTING ATPASE"/>
    <property type="match status" value="1"/>
</dbReference>
<accession>A0A9P1FUW0</accession>
<feature type="binding site" evidence="13">
    <location>
        <position position="816"/>
    </location>
    <ligand>
        <name>ATP</name>
        <dbReference type="ChEBI" id="CHEBI:30616"/>
    </ligand>
</feature>
<feature type="domain" description="P-type ATPase C-terminal" evidence="17">
    <location>
        <begin position="839"/>
        <end position="1038"/>
    </location>
</feature>
<feature type="binding site" evidence="14">
    <location>
        <position position="424"/>
    </location>
    <ligand>
        <name>Mg(2+)</name>
        <dbReference type="ChEBI" id="CHEBI:18420"/>
    </ligand>
</feature>
<evidence type="ECO:0000256" key="3">
    <source>
        <dbReference type="ARBA" id="ARBA00022692"/>
    </source>
</evidence>
<feature type="binding site" evidence="13">
    <location>
        <position position="792"/>
    </location>
    <ligand>
        <name>ATP</name>
        <dbReference type="ChEBI" id="CHEBI:30616"/>
    </ligand>
</feature>
<feature type="transmembrane region" description="Helical" evidence="15">
    <location>
        <begin position="313"/>
        <end position="339"/>
    </location>
</feature>
<feature type="binding site" evidence="13">
    <location>
        <position position="588"/>
    </location>
    <ligand>
        <name>ATP</name>
        <dbReference type="ChEBI" id="CHEBI:30616"/>
    </ligand>
</feature>
<feature type="transmembrane region" description="Helical" evidence="15">
    <location>
        <begin position="359"/>
        <end position="381"/>
    </location>
</feature>
<evidence type="ECO:0000256" key="1">
    <source>
        <dbReference type="ARBA" id="ARBA00004141"/>
    </source>
</evidence>
<evidence type="ECO:0000256" key="14">
    <source>
        <dbReference type="PIRSR" id="PIRSR606539-3"/>
    </source>
</evidence>